<dbReference type="EMBL" id="CP009811">
    <property type="protein sequence ID" value="ATZ51809.1"/>
    <property type="molecule type" value="Genomic_DNA"/>
</dbReference>
<dbReference type="OrthoDB" id="508119at2759"/>
<keyword evidence="3" id="KW-1185">Reference proteome</keyword>
<keyword evidence="1" id="KW-0472">Membrane</keyword>
<feature type="transmembrane region" description="Helical" evidence="1">
    <location>
        <begin position="12"/>
        <end position="30"/>
    </location>
</feature>
<evidence type="ECO:0000256" key="1">
    <source>
        <dbReference type="SAM" id="Phobius"/>
    </source>
</evidence>
<evidence type="ECO:0000313" key="2">
    <source>
        <dbReference type="EMBL" id="ATZ51809.1"/>
    </source>
</evidence>
<dbReference type="VEuPathDB" id="FungiDB:Bcin07g03780"/>
<dbReference type="AlphaFoldDB" id="A0A384JMJ2"/>
<reference evidence="2 3" key="1">
    <citation type="journal article" date="2011" name="PLoS Genet.">
        <title>Genomic analysis of the necrotrophic fungal pathogens Sclerotinia sclerotiorum and Botrytis cinerea.</title>
        <authorList>
            <person name="Amselem J."/>
            <person name="Cuomo C.A."/>
            <person name="van Kan J.A."/>
            <person name="Viaud M."/>
            <person name="Benito E.P."/>
            <person name="Couloux A."/>
            <person name="Coutinho P.M."/>
            <person name="de Vries R.P."/>
            <person name="Dyer P.S."/>
            <person name="Fillinger S."/>
            <person name="Fournier E."/>
            <person name="Gout L."/>
            <person name="Hahn M."/>
            <person name="Kohn L."/>
            <person name="Lapalu N."/>
            <person name="Plummer K.M."/>
            <person name="Pradier J.M."/>
            <person name="Quevillon E."/>
            <person name="Sharon A."/>
            <person name="Simon A."/>
            <person name="ten Have A."/>
            <person name="Tudzynski B."/>
            <person name="Tudzynski P."/>
            <person name="Wincker P."/>
            <person name="Andrew M."/>
            <person name="Anthouard V."/>
            <person name="Beever R.E."/>
            <person name="Beffa R."/>
            <person name="Benoit I."/>
            <person name="Bouzid O."/>
            <person name="Brault B."/>
            <person name="Chen Z."/>
            <person name="Choquer M."/>
            <person name="Collemare J."/>
            <person name="Cotton P."/>
            <person name="Danchin E.G."/>
            <person name="Da Silva C."/>
            <person name="Gautier A."/>
            <person name="Giraud C."/>
            <person name="Giraud T."/>
            <person name="Gonzalez C."/>
            <person name="Grossetete S."/>
            <person name="Guldener U."/>
            <person name="Henrissat B."/>
            <person name="Howlett B.J."/>
            <person name="Kodira C."/>
            <person name="Kretschmer M."/>
            <person name="Lappartient A."/>
            <person name="Leroch M."/>
            <person name="Levis C."/>
            <person name="Mauceli E."/>
            <person name="Neuveglise C."/>
            <person name="Oeser B."/>
            <person name="Pearson M."/>
            <person name="Poulain J."/>
            <person name="Poussereau N."/>
            <person name="Quesneville H."/>
            <person name="Rascle C."/>
            <person name="Schumacher J."/>
            <person name="Segurens B."/>
            <person name="Sexton A."/>
            <person name="Silva E."/>
            <person name="Sirven C."/>
            <person name="Soanes D.M."/>
            <person name="Talbot N.J."/>
            <person name="Templeton M."/>
            <person name="Yandava C."/>
            <person name="Yarden O."/>
            <person name="Zeng Q."/>
            <person name="Rollins J.A."/>
            <person name="Lebrun M.H."/>
            <person name="Dickman M."/>
        </authorList>
    </citation>
    <scope>NUCLEOTIDE SEQUENCE [LARGE SCALE GENOMIC DNA]</scope>
    <source>
        <strain evidence="2 3">B05.10</strain>
    </source>
</reference>
<gene>
    <name evidence="2" type="primary">Bchxt15</name>
    <name evidence="2" type="ORF">BCIN_07g03780</name>
</gene>
<sequence>MPSAFFKNYRVYFLTAVAYMGSLLFAPRPIKMMEHD</sequence>
<organism evidence="2 3">
    <name type="scientific">Botryotinia fuckeliana (strain B05.10)</name>
    <name type="common">Noble rot fungus</name>
    <name type="synonym">Botrytis cinerea</name>
    <dbReference type="NCBI Taxonomy" id="332648"/>
    <lineage>
        <taxon>Eukaryota</taxon>
        <taxon>Fungi</taxon>
        <taxon>Dikarya</taxon>
        <taxon>Ascomycota</taxon>
        <taxon>Pezizomycotina</taxon>
        <taxon>Leotiomycetes</taxon>
        <taxon>Helotiales</taxon>
        <taxon>Sclerotiniaceae</taxon>
        <taxon>Botrytis</taxon>
    </lineage>
</organism>
<keyword evidence="1" id="KW-1133">Transmembrane helix</keyword>
<reference evidence="2 3" key="2">
    <citation type="journal article" date="2012" name="Eukaryot. Cell">
        <title>Genome update of Botrytis cinerea strains B05.10 and T4.</title>
        <authorList>
            <person name="Staats M."/>
            <person name="van Kan J.A."/>
        </authorList>
    </citation>
    <scope>NUCLEOTIDE SEQUENCE [LARGE SCALE GENOMIC DNA]</scope>
    <source>
        <strain evidence="2 3">B05.10</strain>
    </source>
</reference>
<evidence type="ECO:0000313" key="3">
    <source>
        <dbReference type="Proteomes" id="UP000001798"/>
    </source>
</evidence>
<protein>
    <submittedName>
        <fullName evidence="2">Bchxt15</fullName>
    </submittedName>
</protein>
<name>A0A384JMJ2_BOTFB</name>
<keyword evidence="1" id="KW-0812">Transmembrane</keyword>
<dbReference type="RefSeq" id="XP_024549810.1">
    <property type="nucleotide sequence ID" value="XM_024694021.1"/>
</dbReference>
<dbReference type="GeneID" id="5429421"/>
<dbReference type="Proteomes" id="UP000001798">
    <property type="component" value="Chromosome 7"/>
</dbReference>
<reference evidence="2 3" key="3">
    <citation type="journal article" date="2017" name="Mol. Plant Pathol.">
        <title>A gapless genome sequence of the fungus Botrytis cinerea.</title>
        <authorList>
            <person name="Van Kan J.A."/>
            <person name="Stassen J.H."/>
            <person name="Mosbach A."/>
            <person name="Van Der Lee T.A."/>
            <person name="Faino L."/>
            <person name="Farmer A.D."/>
            <person name="Papasotiriou D.G."/>
            <person name="Zhou S."/>
            <person name="Seidl M.F."/>
            <person name="Cottam E."/>
            <person name="Edel D."/>
            <person name="Hahn M."/>
            <person name="Schwartz D.C."/>
            <person name="Dietrich R.A."/>
            <person name="Widdison S."/>
            <person name="Scalliet G."/>
        </authorList>
    </citation>
    <scope>NUCLEOTIDE SEQUENCE [LARGE SCALE GENOMIC DNA]</scope>
    <source>
        <strain evidence="2 3">B05.10</strain>
    </source>
</reference>
<proteinExistence type="predicted"/>
<accession>A0A384JMJ2</accession>